<dbReference type="Proteomes" id="UP000199657">
    <property type="component" value="Unassembled WGS sequence"/>
</dbReference>
<evidence type="ECO:0000256" key="10">
    <source>
        <dbReference type="HAMAP-Rule" id="MF_00495"/>
    </source>
</evidence>
<dbReference type="SUPFAM" id="SSF56784">
    <property type="entry name" value="HAD-like"/>
    <property type="match status" value="1"/>
</dbReference>
<dbReference type="CDD" id="cd16417">
    <property type="entry name" value="HAD_PGPase"/>
    <property type="match status" value="1"/>
</dbReference>
<dbReference type="GO" id="GO:0006281">
    <property type="term" value="P:DNA repair"/>
    <property type="evidence" value="ECO:0007669"/>
    <property type="project" value="TreeGrafter"/>
</dbReference>
<keyword evidence="8 10" id="KW-0460">Magnesium</keyword>
<evidence type="ECO:0000313" key="12">
    <source>
        <dbReference type="Proteomes" id="UP000199657"/>
    </source>
</evidence>
<dbReference type="GO" id="GO:0005975">
    <property type="term" value="P:carbohydrate metabolic process"/>
    <property type="evidence" value="ECO:0007669"/>
    <property type="project" value="InterPro"/>
</dbReference>
<keyword evidence="12" id="KW-1185">Reference proteome</keyword>
<keyword evidence="9 10" id="KW-0119">Carbohydrate metabolism</keyword>
<feature type="binding site" evidence="10">
    <location>
        <position position="11"/>
    </location>
    <ligand>
        <name>Mg(2+)</name>
        <dbReference type="ChEBI" id="CHEBI:18420"/>
    </ligand>
</feature>
<dbReference type="EC" id="3.1.3.18" evidence="5 10"/>
<evidence type="ECO:0000256" key="8">
    <source>
        <dbReference type="ARBA" id="ARBA00022842"/>
    </source>
</evidence>
<dbReference type="GO" id="GO:0005829">
    <property type="term" value="C:cytosol"/>
    <property type="evidence" value="ECO:0007669"/>
    <property type="project" value="TreeGrafter"/>
</dbReference>
<dbReference type="AlphaFoldDB" id="A0A1H8TMT0"/>
<evidence type="ECO:0000256" key="6">
    <source>
        <dbReference type="ARBA" id="ARBA00022723"/>
    </source>
</evidence>
<dbReference type="InterPro" id="IPR037512">
    <property type="entry name" value="PGPase_prok"/>
</dbReference>
<dbReference type="PRINTS" id="PR00413">
    <property type="entry name" value="HADHALOGNASE"/>
</dbReference>
<evidence type="ECO:0000313" key="11">
    <source>
        <dbReference type="EMBL" id="SEO92155.1"/>
    </source>
</evidence>
<dbReference type="UniPathway" id="UPA00865">
    <property type="reaction ID" value="UER00834"/>
</dbReference>
<comment type="catalytic activity">
    <reaction evidence="1 10">
        <text>2-phosphoglycolate + H2O = glycolate + phosphate</text>
        <dbReference type="Rhea" id="RHEA:14369"/>
        <dbReference type="ChEBI" id="CHEBI:15377"/>
        <dbReference type="ChEBI" id="CHEBI:29805"/>
        <dbReference type="ChEBI" id="CHEBI:43474"/>
        <dbReference type="ChEBI" id="CHEBI:58033"/>
        <dbReference type="EC" id="3.1.3.18"/>
    </reaction>
</comment>
<dbReference type="Gene3D" id="1.10.150.240">
    <property type="entry name" value="Putative phosphatase, domain 2"/>
    <property type="match status" value="1"/>
</dbReference>
<keyword evidence="7 10" id="KW-0378">Hydrolase</keyword>
<evidence type="ECO:0000256" key="1">
    <source>
        <dbReference type="ARBA" id="ARBA00000830"/>
    </source>
</evidence>
<comment type="function">
    <text evidence="10">Specifically catalyzes the dephosphorylation of 2-phosphoglycolate. Is involved in the dissimilation of the intracellular 2-phosphoglycolate formed during the DNA repair of 3'-phosphoglycolate ends, a major class of DNA lesions induced by oxidative stress.</text>
</comment>
<dbReference type="FunFam" id="3.40.50.1000:FF:000022">
    <property type="entry name" value="Phosphoglycolate phosphatase"/>
    <property type="match status" value="1"/>
</dbReference>
<evidence type="ECO:0000256" key="3">
    <source>
        <dbReference type="ARBA" id="ARBA00004818"/>
    </source>
</evidence>
<dbReference type="NCBIfam" id="TIGR01449">
    <property type="entry name" value="PGP_bact"/>
    <property type="match status" value="1"/>
</dbReference>
<dbReference type="SFLD" id="SFLDG01135">
    <property type="entry name" value="C1.5.6:_HAD__Beta-PGM__Phospha"/>
    <property type="match status" value="1"/>
</dbReference>
<evidence type="ECO:0000256" key="2">
    <source>
        <dbReference type="ARBA" id="ARBA00001946"/>
    </source>
</evidence>
<protein>
    <recommendedName>
        <fullName evidence="5 10">Phosphoglycolate phosphatase</fullName>
        <shortName evidence="10">PGP</shortName>
        <shortName evidence="10">PGPase</shortName>
        <ecNumber evidence="5 10">3.1.3.18</ecNumber>
    </recommendedName>
</protein>
<organism evidence="11 12">
    <name type="scientific">Aquisalimonas asiatica</name>
    <dbReference type="NCBI Taxonomy" id="406100"/>
    <lineage>
        <taxon>Bacteria</taxon>
        <taxon>Pseudomonadati</taxon>
        <taxon>Pseudomonadota</taxon>
        <taxon>Gammaproteobacteria</taxon>
        <taxon>Chromatiales</taxon>
        <taxon>Ectothiorhodospiraceae</taxon>
        <taxon>Aquisalimonas</taxon>
    </lineage>
</organism>
<dbReference type="InterPro" id="IPR006439">
    <property type="entry name" value="HAD-SF_hydro_IA"/>
</dbReference>
<dbReference type="GO" id="GO:0046872">
    <property type="term" value="F:metal ion binding"/>
    <property type="evidence" value="ECO:0007669"/>
    <property type="project" value="UniProtKB-KW"/>
</dbReference>
<evidence type="ECO:0000256" key="5">
    <source>
        <dbReference type="ARBA" id="ARBA00013078"/>
    </source>
</evidence>
<evidence type="ECO:0000256" key="7">
    <source>
        <dbReference type="ARBA" id="ARBA00022801"/>
    </source>
</evidence>
<dbReference type="NCBIfam" id="TIGR01549">
    <property type="entry name" value="HAD-SF-IA-v1"/>
    <property type="match status" value="1"/>
</dbReference>
<dbReference type="InterPro" id="IPR023198">
    <property type="entry name" value="PGP-like_dom2"/>
</dbReference>
<feature type="binding site" evidence="10">
    <location>
        <position position="174"/>
    </location>
    <ligand>
        <name>Mg(2+)</name>
        <dbReference type="ChEBI" id="CHEBI:18420"/>
    </ligand>
</feature>
<dbReference type="EMBL" id="FOEG01000004">
    <property type="protein sequence ID" value="SEO92155.1"/>
    <property type="molecule type" value="Genomic_DNA"/>
</dbReference>
<dbReference type="InterPro" id="IPR050155">
    <property type="entry name" value="HAD-like_hydrolase_sf"/>
</dbReference>
<proteinExistence type="inferred from homology"/>
<dbReference type="Pfam" id="PF13419">
    <property type="entry name" value="HAD_2"/>
    <property type="match status" value="1"/>
</dbReference>
<comment type="similarity">
    <text evidence="4 10">Belongs to the HAD-like hydrolase superfamily. CbbY/CbbZ/Gph/YieH family.</text>
</comment>
<accession>A0A1H8TMT0</accession>
<dbReference type="RefSeq" id="WP_342707942.1">
    <property type="nucleotide sequence ID" value="NZ_FOEG01000004.1"/>
</dbReference>
<comment type="pathway">
    <text evidence="3 10">Organic acid metabolism; glycolate biosynthesis; glycolate from 2-phosphoglycolate: step 1/1.</text>
</comment>
<name>A0A1H8TMT0_9GAMM</name>
<dbReference type="GO" id="GO:0008967">
    <property type="term" value="F:phosphoglycolate phosphatase activity"/>
    <property type="evidence" value="ECO:0007669"/>
    <property type="project" value="UniProtKB-UniRule"/>
</dbReference>
<evidence type="ECO:0000256" key="9">
    <source>
        <dbReference type="ARBA" id="ARBA00023277"/>
    </source>
</evidence>
<dbReference type="SFLD" id="SFLDS00003">
    <property type="entry name" value="Haloacid_Dehalogenase"/>
    <property type="match status" value="1"/>
</dbReference>
<dbReference type="NCBIfam" id="TIGR01509">
    <property type="entry name" value="HAD-SF-IA-v3"/>
    <property type="match status" value="1"/>
</dbReference>
<feature type="binding site" evidence="10">
    <location>
        <position position="13"/>
    </location>
    <ligand>
        <name>Mg(2+)</name>
        <dbReference type="ChEBI" id="CHEBI:18420"/>
    </ligand>
</feature>
<dbReference type="GO" id="GO:0046295">
    <property type="term" value="P:glycolate biosynthetic process"/>
    <property type="evidence" value="ECO:0007669"/>
    <property type="project" value="UniProtKB-UniRule"/>
</dbReference>
<comment type="cofactor">
    <cofactor evidence="2 10">
        <name>Mg(2+)</name>
        <dbReference type="ChEBI" id="CHEBI:18420"/>
    </cofactor>
</comment>
<evidence type="ECO:0000256" key="4">
    <source>
        <dbReference type="ARBA" id="ARBA00006171"/>
    </source>
</evidence>
<dbReference type="NCBIfam" id="NF009695">
    <property type="entry name" value="PRK13222.1-2"/>
    <property type="match status" value="1"/>
</dbReference>
<dbReference type="STRING" id="406100.SAMN04488052_104319"/>
<dbReference type="Gene3D" id="3.40.50.1000">
    <property type="entry name" value="HAD superfamily/HAD-like"/>
    <property type="match status" value="1"/>
</dbReference>
<dbReference type="HAMAP" id="MF_00495">
    <property type="entry name" value="GPH_hydrolase_bact"/>
    <property type="match status" value="1"/>
</dbReference>
<reference evidence="11 12" key="1">
    <citation type="submission" date="2016-10" db="EMBL/GenBank/DDBJ databases">
        <authorList>
            <person name="de Groot N.N."/>
        </authorList>
    </citation>
    <scope>NUCLEOTIDE SEQUENCE [LARGE SCALE GENOMIC DNA]</scope>
    <source>
        <strain evidence="11 12">CGMCC 1.6291</strain>
    </source>
</reference>
<dbReference type="SFLD" id="SFLDG01129">
    <property type="entry name" value="C1.5:_HAD__Beta-PGM__Phosphata"/>
    <property type="match status" value="1"/>
</dbReference>
<dbReference type="InterPro" id="IPR041492">
    <property type="entry name" value="HAD_2"/>
</dbReference>
<dbReference type="InterPro" id="IPR036412">
    <property type="entry name" value="HAD-like_sf"/>
</dbReference>
<dbReference type="PANTHER" id="PTHR43434:SF1">
    <property type="entry name" value="PHOSPHOGLYCOLATE PHOSPHATASE"/>
    <property type="match status" value="1"/>
</dbReference>
<feature type="active site" description="Nucleophile" evidence="10">
    <location>
        <position position="11"/>
    </location>
</feature>
<sequence length="225" mass="23997">MMRQVQALLFDLDGTLVDSAPDMAVAVDRMLVDVGLAAAGEDRVRGWVGNGARRLVMRALTGRVDGEPPEADVDHALALFLRYYEERLSVRSRLYPGTRSGLDRLRADGYGLACVTNKPERLARQLLSDLGLDDLLPVVVGGDTLTVRKPDPAPLHHAMAALAVPAEQTLMVGDSRADVEAGRNAGTGVVCVPYGYSQGEDVNALAPDVVVASIEELHGFLRGAA</sequence>
<dbReference type="PANTHER" id="PTHR43434">
    <property type="entry name" value="PHOSPHOGLYCOLATE PHOSPHATASE"/>
    <property type="match status" value="1"/>
</dbReference>
<dbReference type="InterPro" id="IPR023214">
    <property type="entry name" value="HAD_sf"/>
</dbReference>
<gene>
    <name evidence="11" type="ORF">SAMN04488052_104319</name>
</gene>
<keyword evidence="6 10" id="KW-0479">Metal-binding</keyword>